<gene>
    <name evidence="3" type="ORF">BI49514_00585</name>
</gene>
<dbReference type="RefSeq" id="WP_101544175.1">
    <property type="nucleotide sequence ID" value="NZ_FXYX01000002.1"/>
</dbReference>
<evidence type="ECO:0000259" key="2">
    <source>
        <dbReference type="Pfam" id="PF08818"/>
    </source>
</evidence>
<accession>A0A2H1I2X3</accession>
<feature type="region of interest" description="Disordered" evidence="1">
    <location>
        <begin position="1"/>
        <end position="24"/>
    </location>
</feature>
<dbReference type="Proteomes" id="UP000234382">
    <property type="component" value="Unassembled WGS sequence"/>
</dbReference>
<dbReference type="AlphaFoldDB" id="A0A2H1I2X3"/>
<dbReference type="InterPro" id="IPR014922">
    <property type="entry name" value="YdhG-like"/>
</dbReference>
<evidence type="ECO:0000313" key="3">
    <source>
        <dbReference type="EMBL" id="SMX69436.1"/>
    </source>
</evidence>
<feature type="domain" description="YdhG-like" evidence="2">
    <location>
        <begin position="26"/>
        <end position="130"/>
    </location>
</feature>
<organism evidence="3 4">
    <name type="scientific">Brevibacterium iodinum ATCC 49514</name>
    <dbReference type="NCBI Taxonomy" id="1255616"/>
    <lineage>
        <taxon>Bacteria</taxon>
        <taxon>Bacillati</taxon>
        <taxon>Actinomycetota</taxon>
        <taxon>Actinomycetes</taxon>
        <taxon>Micrococcales</taxon>
        <taxon>Brevibacteriaceae</taxon>
        <taxon>Brevibacterium</taxon>
    </lineage>
</organism>
<dbReference type="EMBL" id="FXYX01000002">
    <property type="protein sequence ID" value="SMX69436.1"/>
    <property type="molecule type" value="Genomic_DNA"/>
</dbReference>
<proteinExistence type="predicted"/>
<evidence type="ECO:0000256" key="1">
    <source>
        <dbReference type="SAM" id="MobiDB-lite"/>
    </source>
</evidence>
<keyword evidence="4" id="KW-1185">Reference proteome</keyword>
<sequence>MATKQPAMRPTGEPVDDVLDRAGGPRRAEADRLREILAEISGEEPVVWASRIIGFGEVEYRYESGHRGRMPVLAYSPASRQHTIYLTSDYEDRWPHLVSTLGKYRSGTSCLYLTRLHDVDESVLRELLKRTRDHTLAEWSD</sequence>
<reference evidence="4" key="1">
    <citation type="submission" date="2017-03" db="EMBL/GenBank/DDBJ databases">
        <authorList>
            <person name="Monnet C."/>
        </authorList>
    </citation>
    <scope>NUCLEOTIDE SEQUENCE [LARGE SCALE GENOMIC DNA]</scope>
    <source>
        <strain evidence="4">ATCC 49514</strain>
    </source>
</reference>
<dbReference type="Pfam" id="PF08818">
    <property type="entry name" value="DUF1801"/>
    <property type="match status" value="1"/>
</dbReference>
<evidence type="ECO:0000313" key="4">
    <source>
        <dbReference type="Proteomes" id="UP000234382"/>
    </source>
</evidence>
<name>A0A2H1I2X3_9MICO</name>
<protein>
    <recommendedName>
        <fullName evidence="2">YdhG-like domain-containing protein</fullName>
    </recommendedName>
</protein>